<dbReference type="Proteomes" id="UP001060215">
    <property type="component" value="Chromosome 1"/>
</dbReference>
<dbReference type="EMBL" id="CM045758">
    <property type="protein sequence ID" value="KAI8030073.1"/>
    <property type="molecule type" value="Genomic_DNA"/>
</dbReference>
<protein>
    <submittedName>
        <fullName evidence="1">Uncharacterized protein</fullName>
    </submittedName>
</protein>
<proteinExistence type="predicted"/>
<reference evidence="1 2" key="1">
    <citation type="journal article" date="2022" name="Plant J.">
        <title>Chromosome-level genome of Camellia lanceoleosa provides a valuable resource for understanding genome evolution and self-incompatibility.</title>
        <authorList>
            <person name="Gong W."/>
            <person name="Xiao S."/>
            <person name="Wang L."/>
            <person name="Liao Z."/>
            <person name="Chang Y."/>
            <person name="Mo W."/>
            <person name="Hu G."/>
            <person name="Li W."/>
            <person name="Zhao G."/>
            <person name="Zhu H."/>
            <person name="Hu X."/>
            <person name="Ji K."/>
            <person name="Xiang X."/>
            <person name="Song Q."/>
            <person name="Yuan D."/>
            <person name="Jin S."/>
            <person name="Zhang L."/>
        </authorList>
    </citation>
    <scope>NUCLEOTIDE SEQUENCE [LARGE SCALE GENOMIC DNA]</scope>
    <source>
        <strain evidence="1">SQ_2022a</strain>
    </source>
</reference>
<evidence type="ECO:0000313" key="2">
    <source>
        <dbReference type="Proteomes" id="UP001060215"/>
    </source>
</evidence>
<evidence type="ECO:0000313" key="1">
    <source>
        <dbReference type="EMBL" id="KAI8030073.1"/>
    </source>
</evidence>
<name>A0ACC0IY31_9ERIC</name>
<sequence length="195" mass="21152">MNIGVEVQKVSEVIAPIHKTWDEAKIRTLVADEDCDAILSIPVAVMKGNNTIVWHHDSKGCYMVKSGELGQDSDLLNGLDGLKHLEVGAQGHGPHWVPPSRGKWKFNCDAETDLSRGRGAVAVLLRDEKGHLVDGIGAKIRLATAIQVEASVVRLACAMARALNYSNMEIDNDCKNVIQLCIRGGSSVGHLYCDE</sequence>
<keyword evidence="2" id="KW-1185">Reference proteome</keyword>
<gene>
    <name evidence="1" type="ORF">LOK49_LG01G00907</name>
</gene>
<accession>A0ACC0IY31</accession>
<organism evidence="1 2">
    <name type="scientific">Camellia lanceoleosa</name>
    <dbReference type="NCBI Taxonomy" id="1840588"/>
    <lineage>
        <taxon>Eukaryota</taxon>
        <taxon>Viridiplantae</taxon>
        <taxon>Streptophyta</taxon>
        <taxon>Embryophyta</taxon>
        <taxon>Tracheophyta</taxon>
        <taxon>Spermatophyta</taxon>
        <taxon>Magnoliopsida</taxon>
        <taxon>eudicotyledons</taxon>
        <taxon>Gunneridae</taxon>
        <taxon>Pentapetalae</taxon>
        <taxon>asterids</taxon>
        <taxon>Ericales</taxon>
        <taxon>Theaceae</taxon>
        <taxon>Camellia</taxon>
    </lineage>
</organism>
<comment type="caution">
    <text evidence="1">The sequence shown here is derived from an EMBL/GenBank/DDBJ whole genome shotgun (WGS) entry which is preliminary data.</text>
</comment>